<dbReference type="AlphaFoldDB" id="A0A5E4CKB4"/>
<accession>A0A5E4CKB4</accession>
<organism evidence="1 2">
    <name type="scientific">Marmota monax</name>
    <name type="common">Woodchuck</name>
    <dbReference type="NCBI Taxonomy" id="9995"/>
    <lineage>
        <taxon>Eukaryota</taxon>
        <taxon>Metazoa</taxon>
        <taxon>Chordata</taxon>
        <taxon>Craniata</taxon>
        <taxon>Vertebrata</taxon>
        <taxon>Euteleostomi</taxon>
        <taxon>Mammalia</taxon>
        <taxon>Eutheria</taxon>
        <taxon>Euarchontoglires</taxon>
        <taxon>Glires</taxon>
        <taxon>Rodentia</taxon>
        <taxon>Sciuromorpha</taxon>
        <taxon>Sciuridae</taxon>
        <taxon>Xerinae</taxon>
        <taxon>Marmotini</taxon>
        <taxon>Marmota</taxon>
    </lineage>
</organism>
<comment type="caution">
    <text evidence="1">The sequence shown here is derived from an EMBL/GenBank/DDBJ whole genome shotgun (WGS) entry which is preliminary data.</text>
</comment>
<dbReference type="Proteomes" id="UP000335636">
    <property type="component" value="Unassembled WGS sequence"/>
</dbReference>
<protein>
    <submittedName>
        <fullName evidence="1">Uncharacterized protein</fullName>
    </submittedName>
</protein>
<proteinExistence type="predicted"/>
<dbReference type="EMBL" id="CABDUW010001520">
    <property type="protein sequence ID" value="VTJ82286.1"/>
    <property type="molecule type" value="Genomic_DNA"/>
</dbReference>
<sequence length="78" mass="8974">RVNIEEKPNGIQDGRIEEVLFLTALWNETTEAVRRHLHRFHLDGIQHLGACDRTPIQQIFAEPPELQPPVQKPEPLCS</sequence>
<name>A0A5E4CKB4_MARMO</name>
<feature type="non-terminal residue" evidence="1">
    <location>
        <position position="78"/>
    </location>
</feature>
<keyword evidence="2" id="KW-1185">Reference proteome</keyword>
<feature type="non-terminal residue" evidence="1">
    <location>
        <position position="1"/>
    </location>
</feature>
<reference evidence="1" key="1">
    <citation type="submission" date="2019-04" db="EMBL/GenBank/DDBJ databases">
        <authorList>
            <person name="Alioto T."/>
            <person name="Alioto T."/>
        </authorList>
    </citation>
    <scope>NUCLEOTIDE SEQUENCE [LARGE SCALE GENOMIC DNA]</scope>
</reference>
<evidence type="ECO:0000313" key="2">
    <source>
        <dbReference type="Proteomes" id="UP000335636"/>
    </source>
</evidence>
<evidence type="ECO:0000313" key="1">
    <source>
        <dbReference type="EMBL" id="VTJ82286.1"/>
    </source>
</evidence>
<gene>
    <name evidence="1" type="ORF">MONAX_5E033379</name>
</gene>